<accession>A0A4Q1BQZ4</accession>
<protein>
    <recommendedName>
        <fullName evidence="5">Late embryogenesis abundant protein LEA-2 subgroup domain-containing protein</fullName>
    </recommendedName>
</protein>
<proteinExistence type="predicted"/>
<feature type="compositionally biased region" description="Basic and acidic residues" evidence="1">
    <location>
        <begin position="53"/>
        <end position="77"/>
    </location>
</feature>
<keyword evidence="4" id="KW-1185">Reference proteome</keyword>
<dbReference type="AlphaFoldDB" id="A0A4Q1BQZ4"/>
<reference evidence="3 4" key="1">
    <citation type="submission" date="2016-06" db="EMBL/GenBank/DDBJ databases">
        <title>Evolution of pathogenesis and genome organization in the Tremellales.</title>
        <authorList>
            <person name="Cuomo C."/>
            <person name="Litvintseva A."/>
            <person name="Heitman J."/>
            <person name="Chen Y."/>
            <person name="Sun S."/>
            <person name="Springer D."/>
            <person name="Dromer F."/>
            <person name="Young S."/>
            <person name="Zeng Q."/>
            <person name="Chapman S."/>
            <person name="Gujja S."/>
            <person name="Saif S."/>
            <person name="Birren B."/>
        </authorList>
    </citation>
    <scope>NUCLEOTIDE SEQUENCE [LARGE SCALE GENOMIC DNA]</scope>
    <source>
        <strain evidence="3 4">ATCC 28783</strain>
    </source>
</reference>
<feature type="compositionally biased region" description="Polar residues" evidence="1">
    <location>
        <begin position="16"/>
        <end position="31"/>
    </location>
</feature>
<evidence type="ECO:0000256" key="1">
    <source>
        <dbReference type="SAM" id="MobiDB-lite"/>
    </source>
</evidence>
<organism evidence="3 4">
    <name type="scientific">Tremella mesenterica</name>
    <name type="common">Jelly fungus</name>
    <dbReference type="NCBI Taxonomy" id="5217"/>
    <lineage>
        <taxon>Eukaryota</taxon>
        <taxon>Fungi</taxon>
        <taxon>Dikarya</taxon>
        <taxon>Basidiomycota</taxon>
        <taxon>Agaricomycotina</taxon>
        <taxon>Tremellomycetes</taxon>
        <taxon>Tremellales</taxon>
        <taxon>Tremellaceae</taxon>
        <taxon>Tremella</taxon>
    </lineage>
</organism>
<keyword evidence="2" id="KW-0472">Membrane</keyword>
<evidence type="ECO:0000256" key="2">
    <source>
        <dbReference type="SAM" id="Phobius"/>
    </source>
</evidence>
<dbReference type="VEuPathDB" id="FungiDB:TREMEDRAFT_33878"/>
<evidence type="ECO:0000313" key="4">
    <source>
        <dbReference type="Proteomes" id="UP000289152"/>
    </source>
</evidence>
<feature type="region of interest" description="Disordered" evidence="1">
    <location>
        <begin position="1"/>
        <end position="87"/>
    </location>
</feature>
<dbReference type="OrthoDB" id="5582002at2759"/>
<keyword evidence="2" id="KW-0812">Transmembrane</keyword>
<dbReference type="InParanoid" id="A0A4Q1BQZ4"/>
<comment type="caution">
    <text evidence="3">The sequence shown here is derived from an EMBL/GenBank/DDBJ whole genome shotgun (WGS) entry which is preliminary data.</text>
</comment>
<evidence type="ECO:0008006" key="5">
    <source>
        <dbReference type="Google" id="ProtNLM"/>
    </source>
</evidence>
<gene>
    <name evidence="3" type="ORF">M231_02536</name>
</gene>
<sequence length="342" mass="38842">MSNNSRFSTDYRHQDSYTQRRQSELYSQQNLHDPYAQPKPLYHESIDDQDEPFDVRADFDGDGPRWSERHGYEDKGSVNESAADAKSYRRVETHIPPPGLRSTTDEEMVSVPVLGPEWHKSELHEMSKTGRNEVTREKRVRAWREWKRDQRGLCGVAWLTRRLLVFTLFFVCAGLAVTLFFVLPRAPSFTFYAPSPFTVDNSTIAFSRTPTNFSFAGNLNLFADGTNSYVPVHLSNLEATLYDLTTDKQIATGSLHGHVVHHKADQPVVLPVEFNYSALNTSDTTWNDLYDACGHLWPGTTRPDLKFRLVLKMSIIGLVTHPEQSTQISDVACPFELPASSV</sequence>
<name>A0A4Q1BQZ4_TREME</name>
<keyword evidence="2" id="KW-1133">Transmembrane helix</keyword>
<dbReference type="EMBL" id="SDIL01000021">
    <property type="protein sequence ID" value="RXK40262.1"/>
    <property type="molecule type" value="Genomic_DNA"/>
</dbReference>
<dbReference type="STRING" id="5217.A0A4Q1BQZ4"/>
<feature type="transmembrane region" description="Helical" evidence="2">
    <location>
        <begin position="163"/>
        <end position="183"/>
    </location>
</feature>
<evidence type="ECO:0000313" key="3">
    <source>
        <dbReference type="EMBL" id="RXK40262.1"/>
    </source>
</evidence>
<dbReference type="Proteomes" id="UP000289152">
    <property type="component" value="Unassembled WGS sequence"/>
</dbReference>